<dbReference type="AlphaFoldDB" id="A0AAD8L3D2"/>
<feature type="region of interest" description="Disordered" evidence="1">
    <location>
        <begin position="249"/>
        <end position="331"/>
    </location>
</feature>
<dbReference type="EMBL" id="JAUHHV010000002">
    <property type="protein sequence ID" value="KAK1432071.1"/>
    <property type="molecule type" value="Genomic_DNA"/>
</dbReference>
<organism evidence="2 3">
    <name type="scientific">Tagetes erecta</name>
    <name type="common">African marigold</name>
    <dbReference type="NCBI Taxonomy" id="13708"/>
    <lineage>
        <taxon>Eukaryota</taxon>
        <taxon>Viridiplantae</taxon>
        <taxon>Streptophyta</taxon>
        <taxon>Embryophyta</taxon>
        <taxon>Tracheophyta</taxon>
        <taxon>Spermatophyta</taxon>
        <taxon>Magnoliopsida</taxon>
        <taxon>eudicotyledons</taxon>
        <taxon>Gunneridae</taxon>
        <taxon>Pentapetalae</taxon>
        <taxon>asterids</taxon>
        <taxon>campanulids</taxon>
        <taxon>Asterales</taxon>
        <taxon>Asteraceae</taxon>
        <taxon>Asteroideae</taxon>
        <taxon>Heliantheae alliance</taxon>
        <taxon>Tageteae</taxon>
        <taxon>Tagetes</taxon>
    </lineage>
</organism>
<reference evidence="2" key="1">
    <citation type="journal article" date="2023" name="bioRxiv">
        <title>Improved chromosome-level genome assembly for marigold (Tagetes erecta).</title>
        <authorList>
            <person name="Jiang F."/>
            <person name="Yuan L."/>
            <person name="Wang S."/>
            <person name="Wang H."/>
            <person name="Xu D."/>
            <person name="Wang A."/>
            <person name="Fan W."/>
        </authorList>
    </citation>
    <scope>NUCLEOTIDE SEQUENCE</scope>
    <source>
        <strain evidence="2">WSJ</strain>
        <tissue evidence="2">Leaf</tissue>
    </source>
</reference>
<dbReference type="Proteomes" id="UP001229421">
    <property type="component" value="Unassembled WGS sequence"/>
</dbReference>
<comment type="caution">
    <text evidence="2">The sequence shown here is derived from an EMBL/GenBank/DDBJ whole genome shotgun (WGS) entry which is preliminary data.</text>
</comment>
<feature type="compositionally biased region" description="Basic and acidic residues" evidence="1">
    <location>
        <begin position="321"/>
        <end position="331"/>
    </location>
</feature>
<name>A0AAD8L3D2_TARER</name>
<protein>
    <recommendedName>
        <fullName evidence="4">Reverse transcriptase Ty1/copia-type domain-containing protein</fullName>
    </recommendedName>
</protein>
<evidence type="ECO:0000313" key="2">
    <source>
        <dbReference type="EMBL" id="KAK1432071.1"/>
    </source>
</evidence>
<evidence type="ECO:0000313" key="3">
    <source>
        <dbReference type="Proteomes" id="UP001229421"/>
    </source>
</evidence>
<feature type="compositionally biased region" description="Basic and acidic residues" evidence="1">
    <location>
        <begin position="259"/>
        <end position="281"/>
    </location>
</feature>
<sequence length="331" mass="38034">MTLFKKTIGDDILLVQVYVDDIIFGSSNESLCASPIFYAVTKDLVIDQQHIRDFWESATYNLNANPAEIRARIMGEEIVLTVDSIAWMLRLERDVGIPALLSLTDVYEGFLEMRYEGTDYLERREIKKTFLSREWRFIAHVIIIFIDELKPDLQKLGDPLKLTKMNVRIFADCSAPRHDITGKITYLFRNMYTGERWEYIEKLKVSEEKQFGELREKIKDDIRKHKKFVGKISVPFEEQLDEIEAEIAKSKGKKKRKAADKSQVDSDTDVRIKRAKGKEPEVSQSVPKTFIKKSEKTGFAGLDEDGIRNGGPEADCVRPTGADKEVADRVE</sequence>
<accession>A0AAD8L3D2</accession>
<gene>
    <name evidence="2" type="ORF">QVD17_08961</name>
</gene>
<evidence type="ECO:0000256" key="1">
    <source>
        <dbReference type="SAM" id="MobiDB-lite"/>
    </source>
</evidence>
<evidence type="ECO:0008006" key="4">
    <source>
        <dbReference type="Google" id="ProtNLM"/>
    </source>
</evidence>
<proteinExistence type="predicted"/>
<keyword evidence="3" id="KW-1185">Reference proteome</keyword>